<comment type="caution">
    <text evidence="3">The sequence shown here is derived from an EMBL/GenBank/DDBJ whole genome shotgun (WGS) entry which is preliminary data.</text>
</comment>
<dbReference type="InterPro" id="IPR029058">
    <property type="entry name" value="AB_hydrolase_fold"/>
</dbReference>
<dbReference type="RefSeq" id="WP_191286887.1">
    <property type="nucleotide sequence ID" value="NZ_BNCH01000005.1"/>
</dbReference>
<feature type="domain" description="Alpha/beta hydrolase fold-3" evidence="2">
    <location>
        <begin position="77"/>
        <end position="275"/>
    </location>
</feature>
<dbReference type="InterPro" id="IPR013094">
    <property type="entry name" value="AB_hydrolase_3"/>
</dbReference>
<dbReference type="InterPro" id="IPR050300">
    <property type="entry name" value="GDXG_lipolytic_enzyme"/>
</dbReference>
<name>A0ABQ3J3E1_9RHOB</name>
<protein>
    <submittedName>
        <fullName evidence="3">Lipase/esterase</fullName>
    </submittedName>
</protein>
<organism evidence="3 4">
    <name type="scientific">Aliiroseovarius zhejiangensis</name>
    <dbReference type="NCBI Taxonomy" id="1632025"/>
    <lineage>
        <taxon>Bacteria</taxon>
        <taxon>Pseudomonadati</taxon>
        <taxon>Pseudomonadota</taxon>
        <taxon>Alphaproteobacteria</taxon>
        <taxon>Rhodobacterales</taxon>
        <taxon>Paracoccaceae</taxon>
        <taxon>Aliiroseovarius</taxon>
    </lineage>
</organism>
<dbReference type="SUPFAM" id="SSF53474">
    <property type="entry name" value="alpha/beta-Hydrolases"/>
    <property type="match status" value="1"/>
</dbReference>
<dbReference type="Pfam" id="PF07859">
    <property type="entry name" value="Abhydrolase_3"/>
    <property type="match status" value="1"/>
</dbReference>
<proteinExistence type="predicted"/>
<dbReference type="PANTHER" id="PTHR48081">
    <property type="entry name" value="AB HYDROLASE SUPERFAMILY PROTEIN C4A8.06C"/>
    <property type="match status" value="1"/>
</dbReference>
<accession>A0ABQ3J3E1</accession>
<evidence type="ECO:0000313" key="3">
    <source>
        <dbReference type="EMBL" id="GHF02841.1"/>
    </source>
</evidence>
<dbReference type="Proteomes" id="UP000609802">
    <property type="component" value="Unassembled WGS sequence"/>
</dbReference>
<evidence type="ECO:0000313" key="4">
    <source>
        <dbReference type="Proteomes" id="UP000609802"/>
    </source>
</evidence>
<keyword evidence="1" id="KW-0378">Hydrolase</keyword>
<gene>
    <name evidence="3" type="ORF">GCM10016455_25150</name>
</gene>
<evidence type="ECO:0000256" key="1">
    <source>
        <dbReference type="ARBA" id="ARBA00022801"/>
    </source>
</evidence>
<dbReference type="Gene3D" id="3.40.50.1820">
    <property type="entry name" value="alpha/beta hydrolase"/>
    <property type="match status" value="1"/>
</dbReference>
<keyword evidence="4" id="KW-1185">Reference proteome</keyword>
<dbReference type="PANTHER" id="PTHR48081:SF8">
    <property type="entry name" value="ALPHA_BETA HYDROLASE FOLD-3 DOMAIN-CONTAINING PROTEIN-RELATED"/>
    <property type="match status" value="1"/>
</dbReference>
<reference evidence="4" key="1">
    <citation type="journal article" date="2019" name="Int. J. Syst. Evol. Microbiol.">
        <title>The Global Catalogue of Microorganisms (GCM) 10K type strain sequencing project: providing services to taxonomists for standard genome sequencing and annotation.</title>
        <authorList>
            <consortium name="The Broad Institute Genomics Platform"/>
            <consortium name="The Broad Institute Genome Sequencing Center for Infectious Disease"/>
            <person name="Wu L."/>
            <person name="Ma J."/>
        </authorList>
    </citation>
    <scope>NUCLEOTIDE SEQUENCE [LARGE SCALE GENOMIC DNA]</scope>
    <source>
        <strain evidence="4">KCTC 42443</strain>
    </source>
</reference>
<evidence type="ECO:0000259" key="2">
    <source>
        <dbReference type="Pfam" id="PF07859"/>
    </source>
</evidence>
<sequence>MDYHNLIDAEIWAFIRETESHYPAETAQADSATQRAIYDRMCRAFFAGYPEGVQVKDGSADGVPIRVYEPTAPGATVVYFHGGGFVVGGLDSHDDICAEICAQAQVRVVSVDYRLCPEHPHPAAFEDALTATRYVTLTWPGTHVLAGDSAGGNLAAAVAHHERDTLDLAGQVLIYPGLGGDKTQGSYRDHAHAPMLTLADVNFYETMRFGGTAPTDDVTAAPLADTDFTRLPPTVIFTAECDPLADDGRIYRDAIRAAGGKARRVNEAGLVHGYLRARHRARSARDSFQRIVAATKMLAEQRWCD</sequence>
<dbReference type="EMBL" id="BNCH01000005">
    <property type="protein sequence ID" value="GHF02841.1"/>
    <property type="molecule type" value="Genomic_DNA"/>
</dbReference>